<dbReference type="PANTHER" id="PTHR11820">
    <property type="entry name" value="ACYLPYRUVASE"/>
    <property type="match status" value="1"/>
</dbReference>
<comment type="similarity">
    <text evidence="1">Belongs to the FAH family.</text>
</comment>
<keyword evidence="2" id="KW-0479">Metal-binding</keyword>
<dbReference type="FunFam" id="3.90.850.10:FF:000003">
    <property type="entry name" value="Fumarylacetoacetate hydrolase domain-containing 1"/>
    <property type="match status" value="1"/>
</dbReference>
<comment type="caution">
    <text evidence="4">The sequence shown here is derived from an EMBL/GenBank/DDBJ whole genome shotgun (WGS) entry which is preliminary data.</text>
</comment>
<dbReference type="Gene3D" id="3.90.850.10">
    <property type="entry name" value="Fumarylacetoacetase-like, C-terminal domain"/>
    <property type="match status" value="1"/>
</dbReference>
<organism evidence="4 5">
    <name type="scientific">Austropuccinia psidii MF-1</name>
    <dbReference type="NCBI Taxonomy" id="1389203"/>
    <lineage>
        <taxon>Eukaryota</taxon>
        <taxon>Fungi</taxon>
        <taxon>Dikarya</taxon>
        <taxon>Basidiomycota</taxon>
        <taxon>Pucciniomycotina</taxon>
        <taxon>Pucciniomycetes</taxon>
        <taxon>Pucciniales</taxon>
        <taxon>Sphaerophragmiaceae</taxon>
        <taxon>Austropuccinia</taxon>
    </lineage>
</organism>
<evidence type="ECO:0000256" key="2">
    <source>
        <dbReference type="ARBA" id="ARBA00022723"/>
    </source>
</evidence>
<name>A0A9Q3CSP3_9BASI</name>
<gene>
    <name evidence="4" type="ORF">O181_030276</name>
</gene>
<dbReference type="PANTHER" id="PTHR11820:SF7">
    <property type="entry name" value="ACYLPYRUVASE FAHD1, MITOCHONDRIAL"/>
    <property type="match status" value="1"/>
</dbReference>
<dbReference type="Pfam" id="PF01557">
    <property type="entry name" value="FAA_hydrolase"/>
    <property type="match status" value="1"/>
</dbReference>
<feature type="domain" description="Fumarylacetoacetase-like C-terminal" evidence="3">
    <location>
        <begin position="46"/>
        <end position="237"/>
    </location>
</feature>
<evidence type="ECO:0000313" key="5">
    <source>
        <dbReference type="Proteomes" id="UP000765509"/>
    </source>
</evidence>
<evidence type="ECO:0000259" key="3">
    <source>
        <dbReference type="Pfam" id="PF01557"/>
    </source>
</evidence>
<dbReference type="SUPFAM" id="SSF56529">
    <property type="entry name" value="FAH"/>
    <property type="match status" value="1"/>
</dbReference>
<dbReference type="GO" id="GO:0005739">
    <property type="term" value="C:mitochondrion"/>
    <property type="evidence" value="ECO:0007669"/>
    <property type="project" value="TreeGrafter"/>
</dbReference>
<proteinExistence type="inferred from homology"/>
<reference evidence="4" key="1">
    <citation type="submission" date="2021-03" db="EMBL/GenBank/DDBJ databases">
        <title>Draft genome sequence of rust myrtle Austropuccinia psidii MF-1, a brazilian biotype.</title>
        <authorList>
            <person name="Quecine M.C."/>
            <person name="Pachon D.M.R."/>
            <person name="Bonatelli M.L."/>
            <person name="Correr F.H."/>
            <person name="Franceschini L.M."/>
            <person name="Leite T.F."/>
            <person name="Margarido G.R.A."/>
            <person name="Almeida C.A."/>
            <person name="Ferrarezi J.A."/>
            <person name="Labate C.A."/>
        </authorList>
    </citation>
    <scope>NUCLEOTIDE SEQUENCE</scope>
    <source>
        <strain evidence="4">MF-1</strain>
    </source>
</reference>
<dbReference type="GO" id="GO:0046872">
    <property type="term" value="F:metal ion binding"/>
    <property type="evidence" value="ECO:0007669"/>
    <property type="project" value="UniProtKB-KW"/>
</dbReference>
<dbReference type="InterPro" id="IPR011234">
    <property type="entry name" value="Fumarylacetoacetase-like_C"/>
</dbReference>
<protein>
    <recommendedName>
        <fullName evidence="3">Fumarylacetoacetase-like C-terminal domain-containing protein</fullName>
    </recommendedName>
</protein>
<dbReference type="Proteomes" id="UP000765509">
    <property type="component" value="Unassembled WGS sequence"/>
</dbReference>
<accession>A0A9Q3CSP3</accession>
<keyword evidence="5" id="KW-1185">Reference proteome</keyword>
<dbReference type="InterPro" id="IPR036663">
    <property type="entry name" value="Fumarylacetoacetase_C_sf"/>
</dbReference>
<evidence type="ECO:0000313" key="4">
    <source>
        <dbReference type="EMBL" id="MBW0490561.1"/>
    </source>
</evidence>
<dbReference type="GO" id="GO:0018773">
    <property type="term" value="F:acetylpyruvate hydrolase activity"/>
    <property type="evidence" value="ECO:0007669"/>
    <property type="project" value="TreeGrafter"/>
</dbReference>
<dbReference type="AlphaFoldDB" id="A0A9Q3CSP3"/>
<dbReference type="GO" id="GO:0019752">
    <property type="term" value="P:carboxylic acid metabolic process"/>
    <property type="evidence" value="ECO:0007669"/>
    <property type="project" value="UniProtKB-ARBA"/>
</dbReference>
<sequence>MGVGGLEEPSRCQPCPNSKCHSNSNRYASDHQMANIASNFIKQGKKIIGIGRNYGDHIKELNNQAPSKPFFFLKPTTSYISKGQNIEVPVGINCHHEVELGVVIGTKCRSINVEDAMKCIAGYTVAIDLTARNLQEDVKRKQLPWSAVKGFDTFCPVGNFIPVQAVRDPHKLLIWLKVNGKIKQHSSTQNMIFKIPQLISYCSGIMSLEEGDLILTGTPSGVSQILPGDRVEVGIEQPDEQNALKTILDRISFDVSERTDGLNYEQLKV</sequence>
<dbReference type="EMBL" id="AVOT02010643">
    <property type="protein sequence ID" value="MBW0490561.1"/>
    <property type="molecule type" value="Genomic_DNA"/>
</dbReference>
<evidence type="ECO:0000256" key="1">
    <source>
        <dbReference type="ARBA" id="ARBA00010211"/>
    </source>
</evidence>
<dbReference type="OrthoDB" id="74910at2759"/>